<dbReference type="EMBL" id="JAYMRU010000024">
    <property type="protein sequence ID" value="MEM5403801.1"/>
    <property type="molecule type" value="Genomic_DNA"/>
</dbReference>
<dbReference type="Proteomes" id="UP001392318">
    <property type="component" value="Unassembled WGS sequence"/>
</dbReference>
<evidence type="ECO:0000313" key="2">
    <source>
        <dbReference type="Proteomes" id="UP001392318"/>
    </source>
</evidence>
<keyword evidence="2" id="KW-1185">Reference proteome</keyword>
<proteinExistence type="predicted"/>
<accession>A0ACC6RQL7</accession>
<gene>
    <name evidence="1" type="ORF">VSR83_27830</name>
</gene>
<sequence>MNPEIRVERDTDEFGASRILLIGADHDAVLGAALDEKNAMPVEQCPEVFGPRIDLKSGGFRAMVITRRQVGS</sequence>
<reference evidence="1" key="1">
    <citation type="submission" date="2024-01" db="EMBL/GenBank/DDBJ databases">
        <title>The diversity of rhizobia nodulating Mimosa spp. in eleven states of Brazil covering several biomes is determined by host plant, location, and edaphic factors.</title>
        <authorList>
            <person name="Rouws L."/>
            <person name="Barauna A."/>
            <person name="Beukes C."/>
            <person name="De Faria S.M."/>
            <person name="Gross E."/>
            <person name="Dos Reis Junior F.B."/>
            <person name="Simon M."/>
            <person name="Maluk M."/>
            <person name="Odee D.W."/>
            <person name="Kenicer G."/>
            <person name="Young J.P.W."/>
            <person name="Reis V.M."/>
            <person name="Zilli J."/>
            <person name="James E.K."/>
        </authorList>
    </citation>
    <scope>NUCLEOTIDE SEQUENCE</scope>
    <source>
        <strain evidence="1">JPY452</strain>
    </source>
</reference>
<evidence type="ECO:0000313" key="1">
    <source>
        <dbReference type="EMBL" id="MEM5403801.1"/>
    </source>
</evidence>
<name>A0ACC6RQL7_9BURK</name>
<comment type="caution">
    <text evidence="1">The sequence shown here is derived from an EMBL/GenBank/DDBJ whole genome shotgun (WGS) entry which is preliminary data.</text>
</comment>
<organism evidence="1 2">
    <name type="scientific">Paraburkholderia unamae</name>
    <dbReference type="NCBI Taxonomy" id="219649"/>
    <lineage>
        <taxon>Bacteria</taxon>
        <taxon>Pseudomonadati</taxon>
        <taxon>Pseudomonadota</taxon>
        <taxon>Betaproteobacteria</taxon>
        <taxon>Burkholderiales</taxon>
        <taxon>Burkholderiaceae</taxon>
        <taxon>Paraburkholderia</taxon>
    </lineage>
</organism>
<protein>
    <submittedName>
        <fullName evidence="1">Uncharacterized protein</fullName>
    </submittedName>
</protein>